<gene>
    <name evidence="2" type="ORF">PILCRDRAFT_565568</name>
</gene>
<dbReference type="OrthoDB" id="3240925at2759"/>
<dbReference type="HOGENOM" id="CLU_1066021_0_0_1"/>
<organism evidence="2 3">
    <name type="scientific">Piloderma croceum (strain F 1598)</name>
    <dbReference type="NCBI Taxonomy" id="765440"/>
    <lineage>
        <taxon>Eukaryota</taxon>
        <taxon>Fungi</taxon>
        <taxon>Dikarya</taxon>
        <taxon>Basidiomycota</taxon>
        <taxon>Agaricomycotina</taxon>
        <taxon>Agaricomycetes</taxon>
        <taxon>Agaricomycetidae</taxon>
        <taxon>Atheliales</taxon>
        <taxon>Atheliaceae</taxon>
        <taxon>Piloderma</taxon>
    </lineage>
</organism>
<name>A0A0C3FI91_PILCF</name>
<evidence type="ECO:0000313" key="2">
    <source>
        <dbReference type="EMBL" id="KIM79364.1"/>
    </source>
</evidence>
<dbReference type="InParanoid" id="A0A0C3FI91"/>
<feature type="compositionally biased region" description="Low complexity" evidence="1">
    <location>
        <begin position="36"/>
        <end position="49"/>
    </location>
</feature>
<dbReference type="AlphaFoldDB" id="A0A0C3FI91"/>
<dbReference type="STRING" id="765440.A0A0C3FI91"/>
<dbReference type="EMBL" id="KN833010">
    <property type="protein sequence ID" value="KIM79364.1"/>
    <property type="molecule type" value="Genomic_DNA"/>
</dbReference>
<keyword evidence="3" id="KW-1185">Reference proteome</keyword>
<feature type="compositionally biased region" description="Pro residues" evidence="1">
    <location>
        <begin position="50"/>
        <end position="66"/>
    </location>
</feature>
<evidence type="ECO:0000256" key="1">
    <source>
        <dbReference type="SAM" id="MobiDB-lite"/>
    </source>
</evidence>
<reference evidence="3" key="2">
    <citation type="submission" date="2015-01" db="EMBL/GenBank/DDBJ databases">
        <title>Evolutionary Origins and Diversification of the Mycorrhizal Mutualists.</title>
        <authorList>
            <consortium name="DOE Joint Genome Institute"/>
            <consortium name="Mycorrhizal Genomics Consortium"/>
            <person name="Kohler A."/>
            <person name="Kuo A."/>
            <person name="Nagy L.G."/>
            <person name="Floudas D."/>
            <person name="Copeland A."/>
            <person name="Barry K.W."/>
            <person name="Cichocki N."/>
            <person name="Veneault-Fourrey C."/>
            <person name="LaButti K."/>
            <person name="Lindquist E.A."/>
            <person name="Lipzen A."/>
            <person name="Lundell T."/>
            <person name="Morin E."/>
            <person name="Murat C."/>
            <person name="Riley R."/>
            <person name="Ohm R."/>
            <person name="Sun H."/>
            <person name="Tunlid A."/>
            <person name="Henrissat B."/>
            <person name="Grigoriev I.V."/>
            <person name="Hibbett D.S."/>
            <person name="Martin F."/>
        </authorList>
    </citation>
    <scope>NUCLEOTIDE SEQUENCE [LARGE SCALE GENOMIC DNA]</scope>
    <source>
        <strain evidence="3">F 1598</strain>
    </source>
</reference>
<protein>
    <submittedName>
        <fullName evidence="2">Uncharacterized protein</fullName>
    </submittedName>
</protein>
<sequence>MHFLFRIFIVDCRCASPTCPVCSRTCTAPPPSQPHTPYLTYSPTPTTTPSLPPTPLPLPTSLPPSASPRRTALGLTSLNINNASFSGPLGVNGAVGGGRRRKFKDEEGNLEAAGEGEGKVDEGSPKGCGRVMCKGCCEESWQRLVWIFLAAILCSLYRGSIDHGAFCPCPVGQQRVGIATTVSDRRLDILSCFSPARNLQPKEYVWRQRVVNPKASLQLQQYPRLIHSRGLCWPVIVCIKFVVPTYRSAPPCMCCCVLYNE</sequence>
<accession>A0A0C3FI91</accession>
<evidence type="ECO:0000313" key="3">
    <source>
        <dbReference type="Proteomes" id="UP000054166"/>
    </source>
</evidence>
<dbReference type="Proteomes" id="UP000054166">
    <property type="component" value="Unassembled WGS sequence"/>
</dbReference>
<proteinExistence type="predicted"/>
<reference evidence="2 3" key="1">
    <citation type="submission" date="2014-04" db="EMBL/GenBank/DDBJ databases">
        <authorList>
            <consortium name="DOE Joint Genome Institute"/>
            <person name="Kuo A."/>
            <person name="Tarkka M."/>
            <person name="Buscot F."/>
            <person name="Kohler A."/>
            <person name="Nagy L.G."/>
            <person name="Floudas D."/>
            <person name="Copeland A."/>
            <person name="Barry K.W."/>
            <person name="Cichocki N."/>
            <person name="Veneault-Fourrey C."/>
            <person name="LaButti K."/>
            <person name="Lindquist E.A."/>
            <person name="Lipzen A."/>
            <person name="Lundell T."/>
            <person name="Morin E."/>
            <person name="Murat C."/>
            <person name="Sun H."/>
            <person name="Tunlid A."/>
            <person name="Henrissat B."/>
            <person name="Grigoriev I.V."/>
            <person name="Hibbett D.S."/>
            <person name="Martin F."/>
            <person name="Nordberg H.P."/>
            <person name="Cantor M.N."/>
            <person name="Hua S.X."/>
        </authorList>
    </citation>
    <scope>NUCLEOTIDE SEQUENCE [LARGE SCALE GENOMIC DNA]</scope>
    <source>
        <strain evidence="2 3">F 1598</strain>
    </source>
</reference>
<feature type="region of interest" description="Disordered" evidence="1">
    <location>
        <begin position="27"/>
        <end position="67"/>
    </location>
</feature>